<name>B4PV86_DROYA</name>
<gene>
    <name evidence="2" type="primary">Dyak\GE25463</name>
    <name evidence="2" type="synonym">dyak_GLEANR_9091</name>
    <name evidence="2" type="synonym">GE25463</name>
    <name evidence="2" type="ORF">Dyak_GE25463</name>
</gene>
<proteinExistence type="predicted"/>
<dbReference type="EMBL" id="CM000160">
    <property type="protein sequence ID" value="EDW95755.2"/>
    <property type="molecule type" value="Genomic_DNA"/>
</dbReference>
<sequence>MGNSPSAGQVGRRPSQPCCEEGIFHGSHRNAERNRSRHCFVIRSQRPPKNVAILGAETRCCCSPPTTICPCSSAPAKPRQRCCCSSATEPGRQRVCCSSGNKPQRCISNCPGNGHGGPAARRIQMCHPDAYPVPEPLKTKPMCFHPIGARCNGENQKAEQPRPAVASEELILLQPDPQSEIPNSDSIRSFQPAVHAINENCQDPHDPYYPYPPRSRRLQEVDPLVNFDLNRFDRDATRRGPAGRRRNVSIRTCVDYDYEPGYPARENIYLVPNSPPGNRHPQTYSGHARPQAPSKYSPLRSRPPPAYQPLYESNPPSCSSPPAACPPRTRPPAKMQRQYHPRTLPGSYENSGIDYVKCPYR</sequence>
<organism evidence="2 3">
    <name type="scientific">Drosophila yakuba</name>
    <name type="common">Fruit fly</name>
    <dbReference type="NCBI Taxonomy" id="7245"/>
    <lineage>
        <taxon>Eukaryota</taxon>
        <taxon>Metazoa</taxon>
        <taxon>Ecdysozoa</taxon>
        <taxon>Arthropoda</taxon>
        <taxon>Hexapoda</taxon>
        <taxon>Insecta</taxon>
        <taxon>Pterygota</taxon>
        <taxon>Neoptera</taxon>
        <taxon>Endopterygota</taxon>
        <taxon>Diptera</taxon>
        <taxon>Brachycera</taxon>
        <taxon>Muscomorpha</taxon>
        <taxon>Ephydroidea</taxon>
        <taxon>Drosophilidae</taxon>
        <taxon>Drosophila</taxon>
        <taxon>Sophophora</taxon>
    </lineage>
</organism>
<evidence type="ECO:0000313" key="2">
    <source>
        <dbReference type="EMBL" id="EDW95755.2"/>
    </source>
</evidence>
<reference evidence="2 3" key="1">
    <citation type="journal article" date="2007" name="Nature">
        <title>Evolution of genes and genomes on the Drosophila phylogeny.</title>
        <authorList>
            <consortium name="Drosophila 12 Genomes Consortium"/>
            <person name="Clark A.G."/>
            <person name="Eisen M.B."/>
            <person name="Smith D.R."/>
            <person name="Bergman C.M."/>
            <person name="Oliver B."/>
            <person name="Markow T.A."/>
            <person name="Kaufman T.C."/>
            <person name="Kellis M."/>
            <person name="Gelbart W."/>
            <person name="Iyer V.N."/>
            <person name="Pollard D.A."/>
            <person name="Sackton T.B."/>
            <person name="Larracuente A.M."/>
            <person name="Singh N.D."/>
            <person name="Abad J.P."/>
            <person name="Abt D.N."/>
            <person name="Adryan B."/>
            <person name="Aguade M."/>
            <person name="Akashi H."/>
            <person name="Anderson W.W."/>
            <person name="Aquadro C.F."/>
            <person name="Ardell D.H."/>
            <person name="Arguello R."/>
            <person name="Artieri C.G."/>
            <person name="Barbash D.A."/>
            <person name="Barker D."/>
            <person name="Barsanti P."/>
            <person name="Batterham P."/>
            <person name="Batzoglou S."/>
            <person name="Begun D."/>
            <person name="Bhutkar A."/>
            <person name="Blanco E."/>
            <person name="Bosak S.A."/>
            <person name="Bradley R.K."/>
            <person name="Brand A.D."/>
            <person name="Brent M.R."/>
            <person name="Brooks A.N."/>
            <person name="Brown R.H."/>
            <person name="Butlin R.K."/>
            <person name="Caggese C."/>
            <person name="Calvi B.R."/>
            <person name="Bernardo de Carvalho A."/>
            <person name="Caspi A."/>
            <person name="Castrezana S."/>
            <person name="Celniker S.E."/>
            <person name="Chang J.L."/>
            <person name="Chapple C."/>
            <person name="Chatterji S."/>
            <person name="Chinwalla A."/>
            <person name="Civetta A."/>
            <person name="Clifton S.W."/>
            <person name="Comeron J.M."/>
            <person name="Costello J.C."/>
            <person name="Coyne J.A."/>
            <person name="Daub J."/>
            <person name="David R.G."/>
            <person name="Delcher A.L."/>
            <person name="Delehaunty K."/>
            <person name="Do C.B."/>
            <person name="Ebling H."/>
            <person name="Edwards K."/>
            <person name="Eickbush T."/>
            <person name="Evans J.D."/>
            <person name="Filipski A."/>
            <person name="Findeiss S."/>
            <person name="Freyhult E."/>
            <person name="Fulton L."/>
            <person name="Fulton R."/>
            <person name="Garcia A.C."/>
            <person name="Gardiner A."/>
            <person name="Garfield D.A."/>
            <person name="Garvin B.E."/>
            <person name="Gibson G."/>
            <person name="Gilbert D."/>
            <person name="Gnerre S."/>
            <person name="Godfrey J."/>
            <person name="Good R."/>
            <person name="Gotea V."/>
            <person name="Gravely B."/>
            <person name="Greenberg A.J."/>
            <person name="Griffiths-Jones S."/>
            <person name="Gross S."/>
            <person name="Guigo R."/>
            <person name="Gustafson E.A."/>
            <person name="Haerty W."/>
            <person name="Hahn M.W."/>
            <person name="Halligan D.L."/>
            <person name="Halpern A.L."/>
            <person name="Halter G.M."/>
            <person name="Han M.V."/>
            <person name="Heger A."/>
            <person name="Hillier L."/>
            <person name="Hinrichs A.S."/>
            <person name="Holmes I."/>
            <person name="Hoskins R.A."/>
            <person name="Hubisz M.J."/>
            <person name="Hultmark D."/>
            <person name="Huntley M.A."/>
            <person name="Jaffe D.B."/>
            <person name="Jagadeeshan S."/>
            <person name="Jeck W.R."/>
            <person name="Johnson J."/>
            <person name="Jones C.D."/>
            <person name="Jordan W.C."/>
            <person name="Karpen G.H."/>
            <person name="Kataoka E."/>
            <person name="Keightley P.D."/>
            <person name="Kheradpour P."/>
            <person name="Kirkness E.F."/>
            <person name="Koerich L.B."/>
            <person name="Kristiansen K."/>
            <person name="Kudrna D."/>
            <person name="Kulathinal R.J."/>
            <person name="Kumar S."/>
            <person name="Kwok R."/>
            <person name="Lander E."/>
            <person name="Langley C.H."/>
            <person name="Lapoint R."/>
            <person name="Lazzaro B.P."/>
            <person name="Lee S.J."/>
            <person name="Levesque L."/>
            <person name="Li R."/>
            <person name="Lin C.F."/>
            <person name="Lin M.F."/>
            <person name="Lindblad-Toh K."/>
            <person name="Llopart A."/>
            <person name="Long M."/>
            <person name="Low L."/>
            <person name="Lozovsky E."/>
            <person name="Lu J."/>
            <person name="Luo M."/>
            <person name="Machado C.A."/>
            <person name="Makalowski W."/>
            <person name="Marzo M."/>
            <person name="Matsuda M."/>
            <person name="Matzkin L."/>
            <person name="McAllister B."/>
            <person name="McBride C.S."/>
            <person name="McKernan B."/>
            <person name="McKernan K."/>
            <person name="Mendez-Lago M."/>
            <person name="Minx P."/>
            <person name="Mollenhauer M.U."/>
            <person name="Montooth K."/>
            <person name="Mount S.M."/>
            <person name="Mu X."/>
            <person name="Myers E."/>
            <person name="Negre B."/>
            <person name="Newfeld S."/>
            <person name="Nielsen R."/>
            <person name="Noor M.A."/>
            <person name="O'Grady P."/>
            <person name="Pachter L."/>
            <person name="Papaceit M."/>
            <person name="Parisi M.J."/>
            <person name="Parisi M."/>
            <person name="Parts L."/>
            <person name="Pedersen J.S."/>
            <person name="Pesole G."/>
            <person name="Phillippy A.M."/>
            <person name="Ponting C.P."/>
            <person name="Pop M."/>
            <person name="Porcelli D."/>
            <person name="Powell J.R."/>
            <person name="Prohaska S."/>
            <person name="Pruitt K."/>
            <person name="Puig M."/>
            <person name="Quesneville H."/>
            <person name="Ram K.R."/>
            <person name="Rand D."/>
            <person name="Rasmussen M.D."/>
            <person name="Reed L.K."/>
            <person name="Reenan R."/>
            <person name="Reily A."/>
            <person name="Remington K.A."/>
            <person name="Rieger T.T."/>
            <person name="Ritchie M.G."/>
            <person name="Robin C."/>
            <person name="Rogers Y.H."/>
            <person name="Rohde C."/>
            <person name="Rozas J."/>
            <person name="Rubenfield M.J."/>
            <person name="Ruiz A."/>
            <person name="Russo S."/>
            <person name="Salzberg S.L."/>
            <person name="Sanchez-Gracia A."/>
            <person name="Saranga D.J."/>
            <person name="Sato H."/>
            <person name="Schaeffer S.W."/>
            <person name="Schatz M.C."/>
            <person name="Schlenke T."/>
            <person name="Schwartz R."/>
            <person name="Segarra C."/>
            <person name="Singh R.S."/>
            <person name="Sirot L."/>
            <person name="Sirota M."/>
            <person name="Sisneros N.B."/>
            <person name="Smith C.D."/>
            <person name="Smith T.F."/>
            <person name="Spieth J."/>
            <person name="Stage D.E."/>
            <person name="Stark A."/>
            <person name="Stephan W."/>
            <person name="Strausberg R.L."/>
            <person name="Strempel S."/>
            <person name="Sturgill D."/>
            <person name="Sutton G."/>
            <person name="Sutton G.G."/>
            <person name="Tao W."/>
            <person name="Teichmann S."/>
            <person name="Tobari Y.N."/>
            <person name="Tomimura Y."/>
            <person name="Tsolas J.M."/>
            <person name="Valente V.L."/>
            <person name="Venter E."/>
            <person name="Venter J.C."/>
            <person name="Vicario S."/>
            <person name="Vieira F.G."/>
            <person name="Vilella A.J."/>
            <person name="Villasante A."/>
            <person name="Walenz B."/>
            <person name="Wang J."/>
            <person name="Wasserman M."/>
            <person name="Watts T."/>
            <person name="Wilson D."/>
            <person name="Wilson R.K."/>
            <person name="Wing R.A."/>
            <person name="Wolfner M.F."/>
            <person name="Wong A."/>
            <person name="Wong G.K."/>
            <person name="Wu C.I."/>
            <person name="Wu G."/>
            <person name="Yamamoto D."/>
            <person name="Yang H.P."/>
            <person name="Yang S.P."/>
            <person name="Yorke J.A."/>
            <person name="Yoshida K."/>
            <person name="Zdobnov E."/>
            <person name="Zhang P."/>
            <person name="Zhang Y."/>
            <person name="Zimin A.V."/>
            <person name="Baldwin J."/>
            <person name="Abdouelleil A."/>
            <person name="Abdulkadir J."/>
            <person name="Abebe A."/>
            <person name="Abera B."/>
            <person name="Abreu J."/>
            <person name="Acer S.C."/>
            <person name="Aftuck L."/>
            <person name="Alexander A."/>
            <person name="An P."/>
            <person name="Anderson E."/>
            <person name="Anderson S."/>
            <person name="Arachi H."/>
            <person name="Azer M."/>
            <person name="Bachantsang P."/>
            <person name="Barry A."/>
            <person name="Bayul T."/>
            <person name="Berlin A."/>
            <person name="Bessette D."/>
            <person name="Bloom T."/>
            <person name="Blye J."/>
            <person name="Boguslavskiy L."/>
            <person name="Bonnet C."/>
            <person name="Boukhgalter B."/>
            <person name="Bourzgui I."/>
            <person name="Brown A."/>
            <person name="Cahill P."/>
            <person name="Channer S."/>
            <person name="Cheshatsang Y."/>
            <person name="Chuda L."/>
            <person name="Citroen M."/>
            <person name="Collymore A."/>
            <person name="Cooke P."/>
            <person name="Costello M."/>
            <person name="D'Aco K."/>
            <person name="Daza R."/>
            <person name="De Haan G."/>
            <person name="DeGray S."/>
            <person name="DeMaso C."/>
            <person name="Dhargay N."/>
            <person name="Dooley K."/>
            <person name="Dooley E."/>
            <person name="Doricent M."/>
            <person name="Dorje P."/>
            <person name="Dorjee K."/>
            <person name="Dupes A."/>
            <person name="Elong R."/>
            <person name="Falk J."/>
            <person name="Farina A."/>
            <person name="Faro S."/>
            <person name="Ferguson D."/>
            <person name="Fisher S."/>
            <person name="Foley C.D."/>
            <person name="Franke A."/>
            <person name="Friedrich D."/>
            <person name="Gadbois L."/>
            <person name="Gearin G."/>
            <person name="Gearin C.R."/>
            <person name="Giannoukos G."/>
            <person name="Goode T."/>
            <person name="Graham J."/>
            <person name="Grandbois E."/>
            <person name="Grewal S."/>
            <person name="Gyaltsen K."/>
            <person name="Hafez N."/>
            <person name="Hagos B."/>
            <person name="Hall J."/>
            <person name="Henson C."/>
            <person name="Hollinger A."/>
            <person name="Honan T."/>
            <person name="Huard M.D."/>
            <person name="Hughes L."/>
            <person name="Hurhula B."/>
            <person name="Husby M.E."/>
            <person name="Kamat A."/>
            <person name="Kanga B."/>
            <person name="Kashin S."/>
            <person name="Khazanovich D."/>
            <person name="Kisner P."/>
            <person name="Lance K."/>
            <person name="Lara M."/>
            <person name="Lee W."/>
            <person name="Lennon N."/>
            <person name="Letendre F."/>
            <person name="LeVine R."/>
            <person name="Lipovsky A."/>
            <person name="Liu X."/>
            <person name="Liu J."/>
            <person name="Liu S."/>
            <person name="Lokyitsang T."/>
            <person name="Lokyitsang Y."/>
            <person name="Lubonja R."/>
            <person name="Lui A."/>
            <person name="MacDonald P."/>
            <person name="Magnisalis V."/>
            <person name="Maru K."/>
            <person name="Matthews C."/>
            <person name="McCusker W."/>
            <person name="McDonough S."/>
            <person name="Mehta T."/>
            <person name="Meldrim J."/>
            <person name="Meneus L."/>
            <person name="Mihai O."/>
            <person name="Mihalev A."/>
            <person name="Mihova T."/>
            <person name="Mittelman R."/>
            <person name="Mlenga V."/>
            <person name="Montmayeur A."/>
            <person name="Mulrain L."/>
            <person name="Navidi A."/>
            <person name="Naylor J."/>
            <person name="Negash T."/>
            <person name="Nguyen T."/>
            <person name="Nguyen N."/>
            <person name="Nicol R."/>
            <person name="Norbu C."/>
            <person name="Norbu N."/>
            <person name="Novod N."/>
            <person name="O'Neill B."/>
            <person name="Osman S."/>
            <person name="Markiewicz E."/>
            <person name="Oyono O.L."/>
            <person name="Patti C."/>
            <person name="Phunkhang P."/>
            <person name="Pierre F."/>
            <person name="Priest M."/>
            <person name="Raghuraman S."/>
            <person name="Rege F."/>
            <person name="Reyes R."/>
            <person name="Rise C."/>
            <person name="Rogov P."/>
            <person name="Ross K."/>
            <person name="Ryan E."/>
            <person name="Settipalli S."/>
            <person name="Shea T."/>
            <person name="Sherpa N."/>
            <person name="Shi L."/>
            <person name="Shih D."/>
            <person name="Sparrow T."/>
            <person name="Spaulding J."/>
            <person name="Stalker J."/>
            <person name="Stange-Thomann N."/>
            <person name="Stavropoulos S."/>
            <person name="Stone C."/>
            <person name="Strader C."/>
            <person name="Tesfaye S."/>
            <person name="Thomson T."/>
            <person name="Thoulutsang Y."/>
            <person name="Thoulutsang D."/>
            <person name="Topham K."/>
            <person name="Topping I."/>
            <person name="Tsamla T."/>
            <person name="Vassiliev H."/>
            <person name="Vo A."/>
            <person name="Wangchuk T."/>
            <person name="Wangdi T."/>
            <person name="Weiand M."/>
            <person name="Wilkinson J."/>
            <person name="Wilson A."/>
            <person name="Yadav S."/>
            <person name="Young G."/>
            <person name="Yu Q."/>
            <person name="Zembek L."/>
            <person name="Zhong D."/>
            <person name="Zimmer A."/>
            <person name="Zwirko Z."/>
            <person name="Jaffe D.B."/>
            <person name="Alvarez P."/>
            <person name="Brockman W."/>
            <person name="Butler J."/>
            <person name="Chin C."/>
            <person name="Gnerre S."/>
            <person name="Grabherr M."/>
            <person name="Kleber M."/>
            <person name="Mauceli E."/>
            <person name="MacCallum I."/>
        </authorList>
    </citation>
    <scope>NUCLEOTIDE SEQUENCE [LARGE SCALE GENOMIC DNA]</scope>
    <source>
        <strain evidence="3">Tai18E2 / Tucson 14021-0261.01</strain>
    </source>
</reference>
<reference evidence="2 3" key="2">
    <citation type="journal article" date="2007" name="PLoS Biol.">
        <title>Principles of genome evolution in the Drosophila melanogaster species group.</title>
        <authorList>
            <person name="Ranz J.M."/>
            <person name="Maurin D."/>
            <person name="Chan Y.S."/>
            <person name="von Grotthuss M."/>
            <person name="Hillier L.W."/>
            <person name="Roote J."/>
            <person name="Ashburner M."/>
            <person name="Bergman C.M."/>
        </authorList>
    </citation>
    <scope>NUCLEOTIDE SEQUENCE [LARGE SCALE GENOMIC DNA]</scope>
    <source>
        <strain evidence="3">Tai18E2 / Tucson 14021-0261.01</strain>
    </source>
</reference>
<dbReference type="HOGENOM" id="CLU_102693_0_0_1"/>
<evidence type="ECO:0000256" key="1">
    <source>
        <dbReference type="SAM" id="MobiDB-lite"/>
    </source>
</evidence>
<dbReference type="OrthoDB" id="7869428at2759"/>
<keyword evidence="3" id="KW-1185">Reference proteome</keyword>
<feature type="region of interest" description="Disordered" evidence="1">
    <location>
        <begin position="272"/>
        <end position="351"/>
    </location>
</feature>
<dbReference type="AlphaFoldDB" id="B4PV86"/>
<evidence type="ECO:0000313" key="3">
    <source>
        <dbReference type="Proteomes" id="UP000002282"/>
    </source>
</evidence>
<dbReference type="KEGG" id="dya:Dyak_GE25463"/>
<protein>
    <submittedName>
        <fullName evidence="2">Uncharacterized protein</fullName>
    </submittedName>
</protein>
<accession>B4PV86</accession>
<dbReference type="Proteomes" id="UP000002282">
    <property type="component" value="Chromosome 3R"/>
</dbReference>